<keyword evidence="3" id="KW-0804">Transcription</keyword>
<dbReference type="InterPro" id="IPR039425">
    <property type="entry name" value="RNA_pol_sigma-70-like"/>
</dbReference>
<gene>
    <name evidence="5" type="ORF">SOIL9_43600</name>
</gene>
<organism evidence="5 6">
    <name type="scientific">Gemmata massiliana</name>
    <dbReference type="NCBI Taxonomy" id="1210884"/>
    <lineage>
        <taxon>Bacteria</taxon>
        <taxon>Pseudomonadati</taxon>
        <taxon>Planctomycetota</taxon>
        <taxon>Planctomycetia</taxon>
        <taxon>Gemmatales</taxon>
        <taxon>Gemmataceae</taxon>
        <taxon>Gemmata</taxon>
    </lineage>
</organism>
<dbReference type="PANTHER" id="PTHR43133:SF51">
    <property type="entry name" value="RNA POLYMERASE SIGMA FACTOR"/>
    <property type="match status" value="1"/>
</dbReference>
<dbReference type="InterPro" id="IPR007627">
    <property type="entry name" value="RNA_pol_sigma70_r2"/>
</dbReference>
<evidence type="ECO:0000313" key="6">
    <source>
        <dbReference type="Proteomes" id="UP000464178"/>
    </source>
</evidence>
<dbReference type="Proteomes" id="UP000464178">
    <property type="component" value="Chromosome"/>
</dbReference>
<evidence type="ECO:0000256" key="3">
    <source>
        <dbReference type="ARBA" id="ARBA00023163"/>
    </source>
</evidence>
<dbReference type="Gene3D" id="1.10.1740.10">
    <property type="match status" value="1"/>
</dbReference>
<feature type="domain" description="RNA polymerase sigma-70 region 2" evidence="4">
    <location>
        <begin position="2"/>
        <end position="60"/>
    </location>
</feature>
<sequence>MVWGVCRRVLTNREDAEDAFPATFLVLIRKPESVRPAARVGNWLHGVAVRAARAVSRRRERPVEPLPEPVTVAESIWHDVIPVLDQELARLPENFRLPVVLCDLEGKPRPGSAGPRARWPGGWHRGGPCSPAVARHGLPVSAVVLTAVLSGTDASAALLLPYSIPKSAQPWARRFIPVPPRSRKGFY</sequence>
<keyword evidence="6" id="KW-1185">Reference proteome</keyword>
<protein>
    <recommendedName>
        <fullName evidence="4">RNA polymerase sigma-70 region 2 domain-containing protein</fullName>
    </recommendedName>
</protein>
<dbReference type="PANTHER" id="PTHR43133">
    <property type="entry name" value="RNA POLYMERASE ECF-TYPE SIGMA FACTO"/>
    <property type="match status" value="1"/>
</dbReference>
<dbReference type="GO" id="GO:0006352">
    <property type="term" value="P:DNA-templated transcription initiation"/>
    <property type="evidence" value="ECO:0007669"/>
    <property type="project" value="InterPro"/>
</dbReference>
<evidence type="ECO:0000313" key="5">
    <source>
        <dbReference type="EMBL" id="VTR93354.1"/>
    </source>
</evidence>
<dbReference type="AlphaFoldDB" id="A0A6P2CZX3"/>
<reference evidence="5 6" key="1">
    <citation type="submission" date="2019-05" db="EMBL/GenBank/DDBJ databases">
        <authorList>
            <consortium name="Science for Life Laboratories"/>
        </authorList>
    </citation>
    <scope>NUCLEOTIDE SEQUENCE [LARGE SCALE GENOMIC DNA]</scope>
    <source>
        <strain evidence="5">Soil9</strain>
    </source>
</reference>
<dbReference type="KEGG" id="gms:SOIL9_43600"/>
<dbReference type="InterPro" id="IPR013325">
    <property type="entry name" value="RNA_pol_sigma_r2"/>
</dbReference>
<keyword evidence="2" id="KW-0731">Sigma factor</keyword>
<dbReference type="Pfam" id="PF04542">
    <property type="entry name" value="Sigma70_r2"/>
    <property type="match status" value="1"/>
</dbReference>
<evidence type="ECO:0000256" key="1">
    <source>
        <dbReference type="ARBA" id="ARBA00023015"/>
    </source>
</evidence>
<dbReference type="EMBL" id="LR593886">
    <property type="protein sequence ID" value="VTR93354.1"/>
    <property type="molecule type" value="Genomic_DNA"/>
</dbReference>
<name>A0A6P2CZX3_9BACT</name>
<keyword evidence="1" id="KW-0805">Transcription regulation</keyword>
<accession>A0A6P2CZX3</accession>
<evidence type="ECO:0000259" key="4">
    <source>
        <dbReference type="Pfam" id="PF04542"/>
    </source>
</evidence>
<evidence type="ECO:0000256" key="2">
    <source>
        <dbReference type="ARBA" id="ARBA00023082"/>
    </source>
</evidence>
<proteinExistence type="predicted"/>
<dbReference type="SUPFAM" id="SSF88946">
    <property type="entry name" value="Sigma2 domain of RNA polymerase sigma factors"/>
    <property type="match status" value="1"/>
</dbReference>
<dbReference type="GO" id="GO:0016987">
    <property type="term" value="F:sigma factor activity"/>
    <property type="evidence" value="ECO:0007669"/>
    <property type="project" value="UniProtKB-KW"/>
</dbReference>